<protein>
    <recommendedName>
        <fullName evidence="4">RIN4 pathogenic type III effector avirulence factor Avr cleavage site domain-containing protein</fullName>
    </recommendedName>
</protein>
<comment type="caution">
    <text evidence="2">The sequence shown here is derived from an EMBL/GenBank/DDBJ whole genome shotgun (WGS) entry which is preliminary data.</text>
</comment>
<evidence type="ECO:0008006" key="4">
    <source>
        <dbReference type="Google" id="ProtNLM"/>
    </source>
</evidence>
<keyword evidence="3" id="KW-1185">Reference proteome</keyword>
<name>A0AAV8P411_ENSVE</name>
<evidence type="ECO:0000313" key="2">
    <source>
        <dbReference type="EMBL" id="KAJ8461241.1"/>
    </source>
</evidence>
<reference evidence="2 3" key="1">
    <citation type="submission" date="2022-12" db="EMBL/GenBank/DDBJ databases">
        <title>Chromosome-scale assembly of the Ensete ventricosum genome.</title>
        <authorList>
            <person name="Dussert Y."/>
            <person name="Stocks J."/>
            <person name="Wendawek A."/>
            <person name="Woldeyes F."/>
            <person name="Nichols R.A."/>
            <person name="Borrell J.S."/>
        </authorList>
    </citation>
    <scope>NUCLEOTIDE SEQUENCE [LARGE SCALE GENOMIC DNA]</scope>
    <source>
        <strain evidence="3">cv. Maze</strain>
        <tissue evidence="2">Seeds</tissue>
    </source>
</reference>
<evidence type="ECO:0000313" key="3">
    <source>
        <dbReference type="Proteomes" id="UP001222027"/>
    </source>
</evidence>
<proteinExistence type="predicted"/>
<sequence length="78" mass="8735">MHERQRERHVLTRAATDVDVCFSLRESDGRVAETPTAEIGPWDGTKGQDGATGRQRLSSLFELSMSKVDAPDQTKEKF</sequence>
<feature type="region of interest" description="Disordered" evidence="1">
    <location>
        <begin position="27"/>
        <end position="52"/>
    </location>
</feature>
<accession>A0AAV8P411</accession>
<organism evidence="2 3">
    <name type="scientific">Ensete ventricosum</name>
    <name type="common">Abyssinian banana</name>
    <name type="synonym">Musa ensete</name>
    <dbReference type="NCBI Taxonomy" id="4639"/>
    <lineage>
        <taxon>Eukaryota</taxon>
        <taxon>Viridiplantae</taxon>
        <taxon>Streptophyta</taxon>
        <taxon>Embryophyta</taxon>
        <taxon>Tracheophyta</taxon>
        <taxon>Spermatophyta</taxon>
        <taxon>Magnoliopsida</taxon>
        <taxon>Liliopsida</taxon>
        <taxon>Zingiberales</taxon>
        <taxon>Musaceae</taxon>
        <taxon>Ensete</taxon>
    </lineage>
</organism>
<gene>
    <name evidence="2" type="ORF">OPV22_034167</name>
</gene>
<dbReference type="AlphaFoldDB" id="A0AAV8P411"/>
<dbReference type="Proteomes" id="UP001222027">
    <property type="component" value="Unassembled WGS sequence"/>
</dbReference>
<dbReference type="EMBL" id="JAQQAF010000009">
    <property type="protein sequence ID" value="KAJ8461241.1"/>
    <property type="molecule type" value="Genomic_DNA"/>
</dbReference>
<evidence type="ECO:0000256" key="1">
    <source>
        <dbReference type="SAM" id="MobiDB-lite"/>
    </source>
</evidence>